<dbReference type="Proteomes" id="UP001596022">
    <property type="component" value="Unassembled WGS sequence"/>
</dbReference>
<keyword evidence="1" id="KW-1133">Transmembrane helix</keyword>
<evidence type="ECO:0008006" key="4">
    <source>
        <dbReference type="Google" id="ProtNLM"/>
    </source>
</evidence>
<evidence type="ECO:0000313" key="3">
    <source>
        <dbReference type="Proteomes" id="UP001596022"/>
    </source>
</evidence>
<dbReference type="EMBL" id="JBHSFW010000014">
    <property type="protein sequence ID" value="MFC4619988.1"/>
    <property type="molecule type" value="Genomic_DNA"/>
</dbReference>
<protein>
    <recommendedName>
        <fullName evidence="4">ABC-2 family transporter</fullName>
    </recommendedName>
</protein>
<feature type="transmembrane region" description="Helical" evidence="1">
    <location>
        <begin position="241"/>
        <end position="260"/>
    </location>
</feature>
<feature type="transmembrane region" description="Helical" evidence="1">
    <location>
        <begin position="67"/>
        <end position="84"/>
    </location>
</feature>
<comment type="caution">
    <text evidence="2">The sequence shown here is derived from an EMBL/GenBank/DDBJ whole genome shotgun (WGS) entry which is preliminary data.</text>
</comment>
<name>A0ABV9GP18_9BACL</name>
<feature type="transmembrane region" description="Helical" evidence="1">
    <location>
        <begin position="168"/>
        <end position="190"/>
    </location>
</feature>
<feature type="transmembrane region" description="Helical" evidence="1">
    <location>
        <begin position="105"/>
        <end position="133"/>
    </location>
</feature>
<gene>
    <name evidence="2" type="ORF">ACFO4N_14840</name>
</gene>
<organism evidence="2 3">
    <name type="scientific">Camelliibacillus cellulosilyticus</name>
    <dbReference type="NCBI Taxonomy" id="2174486"/>
    <lineage>
        <taxon>Bacteria</taxon>
        <taxon>Bacillati</taxon>
        <taxon>Bacillota</taxon>
        <taxon>Bacilli</taxon>
        <taxon>Bacillales</taxon>
        <taxon>Sporolactobacillaceae</taxon>
        <taxon>Camelliibacillus</taxon>
    </lineage>
</organism>
<keyword evidence="3" id="KW-1185">Reference proteome</keyword>
<keyword evidence="1" id="KW-0812">Transmembrane</keyword>
<sequence>MKRSNIINIGIAGLFSLQKGWIYSTLYSIICIFCLLLISKEIDQSHRGIYDLIADVSGTYGSTNHNMFIFVAIPIIVMMINQLLDKEERCIVVHKLGSRFRTWNSHVTAAIILALLFTCFILIVSFISSGFLVGLQNTWLFDKGTISQILHNKAHFKAIVDHLATWKIVLTLFSSKFLGCLMIAFLTLFIKQWIKNGAIIVVFLIVLAGLDEISILPFHFFTRMAVLDIRNWLNPMLTLYHSLYMFIVCLVLYGVTGMLYERKDFLK</sequence>
<feature type="transmembrane region" description="Helical" evidence="1">
    <location>
        <begin position="197"/>
        <end position="221"/>
    </location>
</feature>
<dbReference type="RefSeq" id="WP_376847076.1">
    <property type="nucleotide sequence ID" value="NZ_JBHSFW010000014.1"/>
</dbReference>
<evidence type="ECO:0000313" key="2">
    <source>
        <dbReference type="EMBL" id="MFC4619988.1"/>
    </source>
</evidence>
<accession>A0ABV9GP18</accession>
<keyword evidence="1" id="KW-0472">Membrane</keyword>
<reference evidence="3" key="1">
    <citation type="journal article" date="2019" name="Int. J. Syst. Evol. Microbiol.">
        <title>The Global Catalogue of Microorganisms (GCM) 10K type strain sequencing project: providing services to taxonomists for standard genome sequencing and annotation.</title>
        <authorList>
            <consortium name="The Broad Institute Genomics Platform"/>
            <consortium name="The Broad Institute Genome Sequencing Center for Infectious Disease"/>
            <person name="Wu L."/>
            <person name="Ma J."/>
        </authorList>
    </citation>
    <scope>NUCLEOTIDE SEQUENCE [LARGE SCALE GENOMIC DNA]</scope>
    <source>
        <strain evidence="3">CGMCC 1.16306</strain>
    </source>
</reference>
<evidence type="ECO:0000256" key="1">
    <source>
        <dbReference type="SAM" id="Phobius"/>
    </source>
</evidence>
<proteinExistence type="predicted"/>
<feature type="transmembrane region" description="Helical" evidence="1">
    <location>
        <begin position="21"/>
        <end position="38"/>
    </location>
</feature>